<reference evidence="3" key="1">
    <citation type="journal article" date="2020" name="Stud. Mycol.">
        <title>101 Dothideomycetes genomes: a test case for predicting lifestyles and emergence of pathogens.</title>
        <authorList>
            <person name="Haridas S."/>
            <person name="Albert R."/>
            <person name="Binder M."/>
            <person name="Bloem J."/>
            <person name="Labutti K."/>
            <person name="Salamov A."/>
            <person name="Andreopoulos B."/>
            <person name="Baker S."/>
            <person name="Barry K."/>
            <person name="Bills G."/>
            <person name="Bluhm B."/>
            <person name="Cannon C."/>
            <person name="Castanera R."/>
            <person name="Culley D."/>
            <person name="Daum C."/>
            <person name="Ezra D."/>
            <person name="Gonzalez J."/>
            <person name="Henrissat B."/>
            <person name="Kuo A."/>
            <person name="Liang C."/>
            <person name="Lipzen A."/>
            <person name="Lutzoni F."/>
            <person name="Magnuson J."/>
            <person name="Mondo S."/>
            <person name="Nolan M."/>
            <person name="Ohm R."/>
            <person name="Pangilinan J."/>
            <person name="Park H.-J."/>
            <person name="Ramirez L."/>
            <person name="Alfaro M."/>
            <person name="Sun H."/>
            <person name="Tritt A."/>
            <person name="Yoshinaga Y."/>
            <person name="Zwiers L.-H."/>
            <person name="Turgeon B."/>
            <person name="Goodwin S."/>
            <person name="Spatafora J."/>
            <person name="Crous P."/>
            <person name="Grigoriev I."/>
        </authorList>
    </citation>
    <scope>NUCLEOTIDE SEQUENCE</scope>
    <source>
        <strain evidence="3">CBS 123094</strain>
    </source>
</reference>
<keyword evidence="2" id="KW-1133">Transmembrane helix</keyword>
<accession>A0A6A5W572</accession>
<evidence type="ECO:0000313" key="3">
    <source>
        <dbReference type="EMBL" id="KAF1995251.1"/>
    </source>
</evidence>
<proteinExistence type="predicted"/>
<keyword evidence="4" id="KW-1185">Reference proteome</keyword>
<dbReference type="PANTHER" id="PTHR35043:SF7">
    <property type="entry name" value="TRANSCRIPTION FACTOR DOMAIN-CONTAINING PROTEIN"/>
    <property type="match status" value="1"/>
</dbReference>
<keyword evidence="2" id="KW-0812">Transmembrane</keyword>
<evidence type="ECO:0000256" key="2">
    <source>
        <dbReference type="SAM" id="Phobius"/>
    </source>
</evidence>
<dbReference type="Proteomes" id="UP000799779">
    <property type="component" value="Unassembled WGS sequence"/>
</dbReference>
<name>A0A6A5W572_9PLEO</name>
<feature type="transmembrane region" description="Helical" evidence="2">
    <location>
        <begin position="171"/>
        <end position="189"/>
    </location>
</feature>
<feature type="non-terminal residue" evidence="3">
    <location>
        <position position="1"/>
    </location>
</feature>
<feature type="transmembrane region" description="Helical" evidence="2">
    <location>
        <begin position="347"/>
        <end position="365"/>
    </location>
</feature>
<feature type="transmembrane region" description="Helical" evidence="2">
    <location>
        <begin position="284"/>
        <end position="306"/>
    </location>
</feature>
<dbReference type="PANTHER" id="PTHR35043">
    <property type="entry name" value="TRANSCRIPTION FACTOR DOMAIN-CONTAINING PROTEIN"/>
    <property type="match status" value="1"/>
</dbReference>
<feature type="region of interest" description="Disordered" evidence="1">
    <location>
        <begin position="311"/>
        <end position="337"/>
    </location>
</feature>
<dbReference type="AlphaFoldDB" id="A0A6A5W572"/>
<dbReference type="OrthoDB" id="3061561at2759"/>
<dbReference type="EMBL" id="ML977642">
    <property type="protein sequence ID" value="KAF1995251.1"/>
    <property type="molecule type" value="Genomic_DNA"/>
</dbReference>
<gene>
    <name evidence="3" type="ORF">P154DRAFT_611260</name>
</gene>
<protein>
    <submittedName>
        <fullName evidence="3">Uncharacterized protein</fullName>
    </submittedName>
</protein>
<sequence length="391" mass="44651">VQPHGRGTLSLLYSCLFTIYICTWYAVHLNVPADDDTSLAIVLRKVKWMGVAILAPEYAVTNAFQQSSPILAKGKQAPVLYHLEWTMTHAYLIEMGRLSAELSNGARVRLSPGRFRELTNDGMRLPFISEKEIEDRSKASWMTKLLACVQISWFVMELIGRAIQRLPTSSLEAFTLAIVACTLVQYFLWLKKPLDVQTPIIINLANFYNGHILKPGNGLPENAKYTCKRSYDVSQLASERHRNLNPFTLWNPARAYFMMFVASIFGACHLLAWHWYFPSPAERMLWRITSIACVALPAAFCMIQVLRGPGPENERNQRGSTSRETKDVQVSDPEPEQVRTHRFGNGTIFYVLIFLYVVCRVYLLAEIFASLRLMPQGVYNTVKWSEYFPHL</sequence>
<feature type="compositionally biased region" description="Basic and acidic residues" evidence="1">
    <location>
        <begin position="312"/>
        <end position="329"/>
    </location>
</feature>
<keyword evidence="2" id="KW-0472">Membrane</keyword>
<evidence type="ECO:0000256" key="1">
    <source>
        <dbReference type="SAM" id="MobiDB-lite"/>
    </source>
</evidence>
<feature type="transmembrane region" description="Helical" evidence="2">
    <location>
        <begin position="255"/>
        <end position="277"/>
    </location>
</feature>
<organism evidence="3 4">
    <name type="scientific">Amniculicola lignicola CBS 123094</name>
    <dbReference type="NCBI Taxonomy" id="1392246"/>
    <lineage>
        <taxon>Eukaryota</taxon>
        <taxon>Fungi</taxon>
        <taxon>Dikarya</taxon>
        <taxon>Ascomycota</taxon>
        <taxon>Pezizomycotina</taxon>
        <taxon>Dothideomycetes</taxon>
        <taxon>Pleosporomycetidae</taxon>
        <taxon>Pleosporales</taxon>
        <taxon>Amniculicolaceae</taxon>
        <taxon>Amniculicola</taxon>
    </lineage>
</organism>
<feature type="transmembrane region" description="Helical" evidence="2">
    <location>
        <begin position="7"/>
        <end position="27"/>
    </location>
</feature>
<feature type="transmembrane region" description="Helical" evidence="2">
    <location>
        <begin position="141"/>
        <end position="159"/>
    </location>
</feature>
<evidence type="ECO:0000313" key="4">
    <source>
        <dbReference type="Proteomes" id="UP000799779"/>
    </source>
</evidence>